<protein>
    <submittedName>
        <fullName evidence="1">Uncharacterized protein</fullName>
    </submittedName>
</protein>
<dbReference type="Proteomes" id="UP001063166">
    <property type="component" value="Unassembled WGS sequence"/>
</dbReference>
<evidence type="ECO:0000313" key="2">
    <source>
        <dbReference type="Proteomes" id="UP001063166"/>
    </source>
</evidence>
<dbReference type="AlphaFoldDB" id="A0A9P3UPZ3"/>
<reference evidence="1" key="1">
    <citation type="submission" date="2022-07" db="EMBL/GenBank/DDBJ databases">
        <title>The genome of Lyophyllum shimeji provides insight into the initial evolution of ectomycorrhizal fungal genome.</title>
        <authorList>
            <person name="Kobayashi Y."/>
            <person name="Shibata T."/>
            <person name="Hirakawa H."/>
            <person name="Shigenobu S."/>
            <person name="Nishiyama T."/>
            <person name="Yamada A."/>
            <person name="Hasebe M."/>
            <person name="Kawaguchi M."/>
        </authorList>
    </citation>
    <scope>NUCLEOTIDE SEQUENCE</scope>
    <source>
        <strain evidence="1">AT787</strain>
    </source>
</reference>
<organism evidence="1 2">
    <name type="scientific">Lyophyllum shimeji</name>
    <name type="common">Hon-shimeji</name>
    <name type="synonym">Tricholoma shimeji</name>
    <dbReference type="NCBI Taxonomy" id="47721"/>
    <lineage>
        <taxon>Eukaryota</taxon>
        <taxon>Fungi</taxon>
        <taxon>Dikarya</taxon>
        <taxon>Basidiomycota</taxon>
        <taxon>Agaricomycotina</taxon>
        <taxon>Agaricomycetes</taxon>
        <taxon>Agaricomycetidae</taxon>
        <taxon>Agaricales</taxon>
        <taxon>Tricholomatineae</taxon>
        <taxon>Lyophyllaceae</taxon>
        <taxon>Lyophyllum</taxon>
    </lineage>
</organism>
<comment type="caution">
    <text evidence="1">The sequence shown here is derived from an EMBL/GenBank/DDBJ whole genome shotgun (WGS) entry which is preliminary data.</text>
</comment>
<evidence type="ECO:0000313" key="1">
    <source>
        <dbReference type="EMBL" id="GLB40752.1"/>
    </source>
</evidence>
<accession>A0A9P3UPZ3</accession>
<name>A0A9P3UPZ3_LYOSH</name>
<gene>
    <name evidence="1" type="ORF">LshimejAT787_0806230</name>
</gene>
<proteinExistence type="predicted"/>
<dbReference type="EMBL" id="BRPK01000008">
    <property type="protein sequence ID" value="GLB40752.1"/>
    <property type="molecule type" value="Genomic_DNA"/>
</dbReference>
<keyword evidence="2" id="KW-1185">Reference proteome</keyword>
<sequence length="146" mass="15421">MCKQTSETVLTSASAPCPASGDKHCYLNHARVPRAAQANLVACLQLTRSNTCAATAWVGAGSKVAPTNEEVQVVPSTFTLFSSKISLSASTLALGTSREDPPRANLCGSYPHCCVEHLYFGYGVETEDALKKVTWLLEVATDASGL</sequence>